<gene>
    <name evidence="3" type="primary">rlpA</name>
    <name evidence="7" type="ORF">MUB46_19980</name>
</gene>
<accession>A0AAW5R6K7</accession>
<evidence type="ECO:0000259" key="6">
    <source>
        <dbReference type="Pfam" id="PF03330"/>
    </source>
</evidence>
<protein>
    <recommendedName>
        <fullName evidence="3">Endolytic peptidoglycan transglycosylase RlpA</fullName>
        <ecNumber evidence="3">4.2.2.-</ecNumber>
    </recommendedName>
</protein>
<evidence type="ECO:0000256" key="2">
    <source>
        <dbReference type="ARBA" id="ARBA00023316"/>
    </source>
</evidence>
<evidence type="ECO:0000256" key="5">
    <source>
        <dbReference type="SAM" id="MobiDB-lite"/>
    </source>
</evidence>
<dbReference type="Pfam" id="PF03330">
    <property type="entry name" value="DPBB_1"/>
    <property type="match status" value="1"/>
</dbReference>
<dbReference type="SUPFAM" id="SSF50685">
    <property type="entry name" value="Barwin-like endoglucanases"/>
    <property type="match status" value="1"/>
</dbReference>
<dbReference type="InterPro" id="IPR034718">
    <property type="entry name" value="RlpA"/>
</dbReference>
<dbReference type="GO" id="GO:0008932">
    <property type="term" value="F:lytic endotransglycosylase activity"/>
    <property type="evidence" value="ECO:0007669"/>
    <property type="project" value="UniProtKB-UniRule"/>
</dbReference>
<sequence>MTAALGAARGIAALSLVGLVAACSSPSGGPDKKYGVTASPRLVPFGKPIPEGGGYYKVGKPYKVAGRWYRPKEDAGYDQVGLASWYGRDFHGRKTANGEVFDMADLSAAHPTLPLPTYARVTNLENGRSVVVRINDRGPFAHNRLIDVSKRTAELLDFHNDGTAKVRVQYVGMAPLEGNDGQWLTTTVRHDGQPVGPVMLAGLSAPAAQQASAGRAMQPPPPPPGTSAPYPQTTVAFSPSTYAADVPPTPEPVSASFTPSADGPVPKVPVGTGKVTYRWVQGYAEREADAAVARAFSIFDTERDIVLIFTGQPTNPSDNRTFR</sequence>
<comment type="similarity">
    <text evidence="3 4">Belongs to the RlpA family.</text>
</comment>
<feature type="compositionally biased region" description="Low complexity" evidence="5">
    <location>
        <begin position="204"/>
        <end position="216"/>
    </location>
</feature>
<dbReference type="EC" id="4.2.2.-" evidence="3"/>
<comment type="caution">
    <text evidence="7">The sequence shown here is derived from an EMBL/GenBank/DDBJ whole genome shotgun (WGS) entry which is preliminary data.</text>
</comment>
<dbReference type="InterPro" id="IPR012997">
    <property type="entry name" value="RplA"/>
</dbReference>
<dbReference type="PANTHER" id="PTHR34183">
    <property type="entry name" value="ENDOLYTIC PEPTIDOGLYCAN TRANSGLYCOSYLASE RLPA"/>
    <property type="match status" value="1"/>
</dbReference>
<keyword evidence="2 3" id="KW-0961">Cell wall biogenesis/degradation</keyword>
<dbReference type="PANTHER" id="PTHR34183:SF1">
    <property type="entry name" value="ENDOLYTIC PEPTIDOGLYCAN TRANSGLYCOSYLASE RLPA"/>
    <property type="match status" value="1"/>
</dbReference>
<keyword evidence="8" id="KW-1185">Reference proteome</keyword>
<feature type="region of interest" description="Disordered" evidence="5">
    <location>
        <begin position="204"/>
        <end position="268"/>
    </location>
</feature>
<dbReference type="HAMAP" id="MF_02071">
    <property type="entry name" value="RlpA"/>
    <property type="match status" value="1"/>
</dbReference>
<evidence type="ECO:0000256" key="1">
    <source>
        <dbReference type="ARBA" id="ARBA00023239"/>
    </source>
</evidence>
<dbReference type="RefSeq" id="WP_261617730.1">
    <property type="nucleotide sequence ID" value="NZ_JALIDZ010000010.1"/>
</dbReference>
<evidence type="ECO:0000256" key="4">
    <source>
        <dbReference type="RuleBase" id="RU003495"/>
    </source>
</evidence>
<proteinExistence type="inferred from homology"/>
<dbReference type="EMBL" id="JALIDZ010000010">
    <property type="protein sequence ID" value="MCT8974150.1"/>
    <property type="molecule type" value="Genomic_DNA"/>
</dbReference>
<comment type="function">
    <text evidence="3">Lytic transglycosylase with a strong preference for naked glycan strands that lack stem peptides.</text>
</comment>
<dbReference type="Gene3D" id="2.40.40.10">
    <property type="entry name" value="RlpA-like domain"/>
    <property type="match status" value="1"/>
</dbReference>
<dbReference type="InterPro" id="IPR009009">
    <property type="entry name" value="RlpA-like_DPBB"/>
</dbReference>
<name>A0AAW5R6K7_9HYPH</name>
<dbReference type="GO" id="GO:0071555">
    <property type="term" value="P:cell wall organization"/>
    <property type="evidence" value="ECO:0007669"/>
    <property type="project" value="UniProtKB-KW"/>
</dbReference>
<dbReference type="InterPro" id="IPR036908">
    <property type="entry name" value="RlpA-like_sf"/>
</dbReference>
<dbReference type="AlphaFoldDB" id="A0AAW5R6K7"/>
<evidence type="ECO:0000256" key="3">
    <source>
        <dbReference type="HAMAP-Rule" id="MF_02071"/>
    </source>
</evidence>
<organism evidence="7 8">
    <name type="scientific">Microbaculum marinisediminis</name>
    <dbReference type="NCBI Taxonomy" id="2931392"/>
    <lineage>
        <taxon>Bacteria</taxon>
        <taxon>Pseudomonadati</taxon>
        <taxon>Pseudomonadota</taxon>
        <taxon>Alphaproteobacteria</taxon>
        <taxon>Hyphomicrobiales</taxon>
        <taxon>Tepidamorphaceae</taxon>
        <taxon>Microbaculum</taxon>
    </lineage>
</organism>
<feature type="domain" description="RlpA-like protein double-psi beta-barrel" evidence="6">
    <location>
        <begin position="79"/>
        <end position="168"/>
    </location>
</feature>
<dbReference type="Proteomes" id="UP001320898">
    <property type="component" value="Unassembled WGS sequence"/>
</dbReference>
<dbReference type="GO" id="GO:0000270">
    <property type="term" value="P:peptidoglycan metabolic process"/>
    <property type="evidence" value="ECO:0007669"/>
    <property type="project" value="UniProtKB-UniRule"/>
</dbReference>
<dbReference type="NCBIfam" id="TIGR00413">
    <property type="entry name" value="rlpA"/>
    <property type="match status" value="1"/>
</dbReference>
<keyword evidence="1 3" id="KW-0456">Lyase</keyword>
<reference evidence="7 8" key="1">
    <citation type="submission" date="2022-04" db="EMBL/GenBank/DDBJ databases">
        <authorList>
            <person name="Ye Y.-Q."/>
            <person name="Du Z.-J."/>
        </authorList>
    </citation>
    <scope>NUCLEOTIDE SEQUENCE [LARGE SCALE GENOMIC DNA]</scope>
    <source>
        <strain evidence="7 8">A6E488</strain>
    </source>
</reference>
<feature type="compositionally biased region" description="Polar residues" evidence="5">
    <location>
        <begin position="229"/>
        <end position="241"/>
    </location>
</feature>
<evidence type="ECO:0000313" key="7">
    <source>
        <dbReference type="EMBL" id="MCT8974150.1"/>
    </source>
</evidence>
<evidence type="ECO:0000313" key="8">
    <source>
        <dbReference type="Proteomes" id="UP001320898"/>
    </source>
</evidence>
<dbReference type="CDD" id="cd22268">
    <property type="entry name" value="DPBB_RlpA-like"/>
    <property type="match status" value="1"/>
</dbReference>